<evidence type="ECO:0000256" key="1">
    <source>
        <dbReference type="ARBA" id="ARBA00006464"/>
    </source>
</evidence>
<dbReference type="InterPro" id="IPR029044">
    <property type="entry name" value="Nucleotide-diphossugar_trans"/>
</dbReference>
<keyword evidence="2" id="KW-0812">Transmembrane</keyword>
<evidence type="ECO:0000313" key="6">
    <source>
        <dbReference type="Proteomes" id="UP000245720"/>
    </source>
</evidence>
<keyword evidence="2" id="KW-1133">Transmembrane helix</keyword>
<proteinExistence type="inferred from homology"/>
<evidence type="ECO:0000259" key="4">
    <source>
        <dbReference type="Pfam" id="PF02397"/>
    </source>
</evidence>
<dbReference type="InterPro" id="IPR003362">
    <property type="entry name" value="Bact_transf"/>
</dbReference>
<reference evidence="5 6" key="1">
    <citation type="submission" date="2018-05" db="EMBL/GenBank/DDBJ databases">
        <title>The Hungate 1000. A catalogue of reference genomes from the rumen microbiome.</title>
        <authorList>
            <person name="Kelly W."/>
        </authorList>
    </citation>
    <scope>NUCLEOTIDE SEQUENCE [LARGE SCALE GENOMIC DNA]</scope>
    <source>
        <strain evidence="5 6">SAb67</strain>
    </source>
</reference>
<feature type="transmembrane region" description="Helical" evidence="2">
    <location>
        <begin position="97"/>
        <end position="118"/>
    </location>
</feature>
<comment type="similarity">
    <text evidence="1">Belongs to the bacterial sugar transferase family.</text>
</comment>
<dbReference type="AlphaFoldDB" id="A0A315YR72"/>
<dbReference type="Pfam" id="PF02397">
    <property type="entry name" value="Bac_transf"/>
    <property type="match status" value="1"/>
</dbReference>
<protein>
    <submittedName>
        <fullName evidence="5">Lipopolysaccharide/colanic/teichoic acid biosynthesis glycosyltransferase</fullName>
    </submittedName>
</protein>
<dbReference type="Proteomes" id="UP000245720">
    <property type="component" value="Unassembled WGS sequence"/>
</dbReference>
<organism evidence="5 6">
    <name type="scientific">Ruminococcus flavefaciens</name>
    <dbReference type="NCBI Taxonomy" id="1265"/>
    <lineage>
        <taxon>Bacteria</taxon>
        <taxon>Bacillati</taxon>
        <taxon>Bacillota</taxon>
        <taxon>Clostridia</taxon>
        <taxon>Eubacteriales</taxon>
        <taxon>Oscillospiraceae</taxon>
        <taxon>Ruminococcus</taxon>
    </lineage>
</organism>
<evidence type="ECO:0000313" key="5">
    <source>
        <dbReference type="EMBL" id="PWJ14698.1"/>
    </source>
</evidence>
<dbReference type="Pfam" id="PF00535">
    <property type="entry name" value="Glycos_transf_2"/>
    <property type="match status" value="1"/>
</dbReference>
<dbReference type="OrthoDB" id="9808602at2"/>
<dbReference type="Gene3D" id="3.90.550.10">
    <property type="entry name" value="Spore Coat Polysaccharide Biosynthesis Protein SpsA, Chain A"/>
    <property type="match status" value="1"/>
</dbReference>
<dbReference type="SUPFAM" id="SSF53448">
    <property type="entry name" value="Nucleotide-diphospho-sugar transferases"/>
    <property type="match status" value="1"/>
</dbReference>
<gene>
    <name evidence="5" type="ORF">IE37_00683</name>
</gene>
<keyword evidence="2" id="KW-0472">Membrane</keyword>
<name>A0A315YR72_RUMFL</name>
<dbReference type="PANTHER" id="PTHR30576">
    <property type="entry name" value="COLANIC BIOSYNTHESIS UDP-GLUCOSE LIPID CARRIER TRANSFERASE"/>
    <property type="match status" value="1"/>
</dbReference>
<dbReference type="InterPro" id="IPR001173">
    <property type="entry name" value="Glyco_trans_2-like"/>
</dbReference>
<keyword evidence="5" id="KW-0808">Transferase</keyword>
<feature type="domain" description="Bacterial sugar transferase" evidence="4">
    <location>
        <begin position="92"/>
        <end position="274"/>
    </location>
</feature>
<dbReference type="PANTHER" id="PTHR30576:SF10">
    <property type="entry name" value="SLL5057 PROTEIN"/>
    <property type="match status" value="1"/>
</dbReference>
<dbReference type="RefSeq" id="WP_109725559.1">
    <property type="nucleotide sequence ID" value="NZ_QGDI01000002.1"/>
</dbReference>
<comment type="caution">
    <text evidence="5">The sequence shown here is derived from an EMBL/GenBank/DDBJ whole genome shotgun (WGS) entry which is preliminary data.</text>
</comment>
<sequence length="580" mass="65733">MKEQTKKNIKTASTLTGLALGATYLVMRHIAKKQYPKSVYADKPEEQNPVEGKKVVFVEDINDPVNADGKQGHLEAVENSTHIPTFYESYIKRGIDIALSFCGLVVLSPVYAATALAIKKDDPGPVFFKQKRVAQNKGYFELVKFRSMSVNTPKDVPTHMLQNGGITKVGAFIRKTSIDELPQLWNIFRGNMSIIGPRPALWNQDYLTAERDKYGANDVKPGLTGLAQISGRDELEIPEKAKLDGVYAKELSKSSFAGFRMDMKMFFGSIFSVLKHEGIVEGGTGAMAKEFAKAKSLVASESNTLTPLDGTSVLMSVYYKENPEFLDLALKSILVEQSVKPDEFVLVCDGPLTDELDEVIAKYEDEFKDILMIYRTEENQGLGKALNYGLSKCSHEVIIRADSDDICTPDRIKQQFEYLNEHSEIAIVSSYIDEFDVDWNNPKNKKELPLVHEELSQMAKFRNPINHMAVAFRKSVIENIGSYRHIPYIEDYELWVRAIINGYKLANIDKVLVHARVGNGMVKRRGNRQYIQSWKELSKYMLANKMINHFEYLRNMSAIRAFVYTPGNIKELLYKLILRR</sequence>
<accession>A0A315YR72</accession>
<dbReference type="GO" id="GO:0016780">
    <property type="term" value="F:phosphotransferase activity, for other substituted phosphate groups"/>
    <property type="evidence" value="ECO:0007669"/>
    <property type="project" value="TreeGrafter"/>
</dbReference>
<evidence type="ECO:0000256" key="2">
    <source>
        <dbReference type="SAM" id="Phobius"/>
    </source>
</evidence>
<feature type="domain" description="Glycosyltransferase 2-like" evidence="3">
    <location>
        <begin position="312"/>
        <end position="477"/>
    </location>
</feature>
<evidence type="ECO:0000259" key="3">
    <source>
        <dbReference type="Pfam" id="PF00535"/>
    </source>
</evidence>
<dbReference type="EMBL" id="QGDI01000002">
    <property type="protein sequence ID" value="PWJ14698.1"/>
    <property type="molecule type" value="Genomic_DNA"/>
</dbReference>